<keyword evidence="1" id="KW-1133">Transmembrane helix</keyword>
<keyword evidence="2" id="KW-0614">Plasmid</keyword>
<accession>A0A3T0NA14</accession>
<evidence type="ECO:0000313" key="2">
    <source>
        <dbReference type="EMBL" id="AZV80831.1"/>
    </source>
</evidence>
<dbReference type="KEGG" id="sedi:EBB79_23055"/>
<dbReference type="AlphaFoldDB" id="A0A3T0NA14"/>
<feature type="transmembrane region" description="Helical" evidence="1">
    <location>
        <begin position="82"/>
        <end position="101"/>
    </location>
</feature>
<sequence>MIQYLAPIAFLGLAIGVQSQVGSDPVIHVLVQIPALAAAGYTLPVTARMPQIAVAPALILALVTGMIWMLPRSIDAALIDPFWTIAKFITLPLFLGLPLVLAWGQMGPILKGFLKAQSISMLLFLAFLYTHSPVRLCNSYLEEDQIRLGLGFAYVALGLIVVWIAPVFVGTSETHEKDGKHGFS</sequence>
<feature type="transmembrane region" description="Helical" evidence="1">
    <location>
        <begin position="151"/>
        <end position="170"/>
    </location>
</feature>
<geneLocation type="plasmid" evidence="2 3">
    <name>pW43B</name>
</geneLocation>
<name>A0A3T0NA14_9RHOB</name>
<reference evidence="2 3" key="1">
    <citation type="submission" date="2018-10" db="EMBL/GenBank/DDBJ databases">
        <title>Parasedimentitalea marina sp. nov., a psychrophilic bacterium isolated from deep seawater of the New Britain Trench.</title>
        <authorList>
            <person name="Cao J."/>
        </authorList>
    </citation>
    <scope>NUCLEOTIDE SEQUENCE [LARGE SCALE GENOMIC DNA]</scope>
    <source>
        <strain evidence="2 3">W43</strain>
        <plasmid evidence="2 3">pW43B</plasmid>
    </source>
</reference>
<dbReference type="Proteomes" id="UP000283063">
    <property type="component" value="Plasmid pW43B"/>
</dbReference>
<keyword evidence="1" id="KW-0812">Transmembrane</keyword>
<feature type="transmembrane region" description="Helical" evidence="1">
    <location>
        <begin position="113"/>
        <end position="131"/>
    </location>
</feature>
<evidence type="ECO:0000256" key="1">
    <source>
        <dbReference type="SAM" id="Phobius"/>
    </source>
</evidence>
<proteinExistence type="predicted"/>
<keyword evidence="1" id="KW-0472">Membrane</keyword>
<dbReference type="EMBL" id="CP033221">
    <property type="protein sequence ID" value="AZV80831.1"/>
    <property type="molecule type" value="Genomic_DNA"/>
</dbReference>
<keyword evidence="3" id="KW-1185">Reference proteome</keyword>
<evidence type="ECO:0000313" key="3">
    <source>
        <dbReference type="Proteomes" id="UP000283063"/>
    </source>
</evidence>
<protein>
    <submittedName>
        <fullName evidence="2">Uncharacterized protein</fullName>
    </submittedName>
</protein>
<organism evidence="2 3">
    <name type="scientific">Parasedimentitalea marina</name>
    <dbReference type="NCBI Taxonomy" id="2483033"/>
    <lineage>
        <taxon>Bacteria</taxon>
        <taxon>Pseudomonadati</taxon>
        <taxon>Pseudomonadota</taxon>
        <taxon>Alphaproteobacteria</taxon>
        <taxon>Rhodobacterales</taxon>
        <taxon>Paracoccaceae</taxon>
        <taxon>Parasedimentitalea</taxon>
    </lineage>
</organism>
<gene>
    <name evidence="2" type="ORF">EBB79_23055</name>
</gene>
<feature type="transmembrane region" description="Helical" evidence="1">
    <location>
        <begin position="52"/>
        <end position="70"/>
    </location>
</feature>